<evidence type="ECO:0000256" key="1">
    <source>
        <dbReference type="SAM" id="MobiDB-lite"/>
    </source>
</evidence>
<comment type="caution">
    <text evidence="2">The sequence shown here is derived from an EMBL/GenBank/DDBJ whole genome shotgun (WGS) entry which is preliminary data.</text>
</comment>
<feature type="region of interest" description="Disordered" evidence="1">
    <location>
        <begin position="332"/>
        <end position="352"/>
    </location>
</feature>
<protein>
    <submittedName>
        <fullName evidence="2">Uncharacterized protein</fullName>
    </submittedName>
</protein>
<dbReference type="EMBL" id="BGZK01000636">
    <property type="protein sequence ID" value="GBP53942.1"/>
    <property type="molecule type" value="Genomic_DNA"/>
</dbReference>
<accession>A0A4C1WTM8</accession>
<dbReference type="Proteomes" id="UP000299102">
    <property type="component" value="Unassembled WGS sequence"/>
</dbReference>
<sequence length="352" mass="38374">MRHRDRCNEKVINLKRTLNQINALLPQSSRSPREPCLSQLGCNTKMGCLGLWRTVEPFTEHRLKAAVPAVAFHPTSENLRVQDQDYMVKPLALPNQTLSIFAEWLNMCVVWRYHASNAENRLQPVWGLYVQPSADGATGDLYVAASEDNGVQTQWVADQLVKIPPTGAAAQTQQVSPAAACTPSLAPQTPSEGESSSAVHMRAFIMNPLQYASANTLPMPASYGIVSPYQYAVAAMNSSPGETDASKLTEGLPTKIIQTRTHYVPLQFLYPGLSNAEASSAGDTNKGDSKVDGPTPQSPVPVWPYPYTYPTMQYVAINPSMYDQNRTAIVSETSTSETNPPSASENENVETA</sequence>
<feature type="compositionally biased region" description="Low complexity" evidence="1">
    <location>
        <begin position="332"/>
        <end position="345"/>
    </location>
</feature>
<evidence type="ECO:0000313" key="2">
    <source>
        <dbReference type="EMBL" id="GBP53942.1"/>
    </source>
</evidence>
<dbReference type="OrthoDB" id="6921739at2759"/>
<organism evidence="2 3">
    <name type="scientific">Eumeta variegata</name>
    <name type="common">Bagworm moth</name>
    <name type="synonym">Eumeta japonica</name>
    <dbReference type="NCBI Taxonomy" id="151549"/>
    <lineage>
        <taxon>Eukaryota</taxon>
        <taxon>Metazoa</taxon>
        <taxon>Ecdysozoa</taxon>
        <taxon>Arthropoda</taxon>
        <taxon>Hexapoda</taxon>
        <taxon>Insecta</taxon>
        <taxon>Pterygota</taxon>
        <taxon>Neoptera</taxon>
        <taxon>Endopterygota</taxon>
        <taxon>Lepidoptera</taxon>
        <taxon>Glossata</taxon>
        <taxon>Ditrysia</taxon>
        <taxon>Tineoidea</taxon>
        <taxon>Psychidae</taxon>
        <taxon>Oiketicinae</taxon>
        <taxon>Eumeta</taxon>
    </lineage>
</organism>
<proteinExistence type="predicted"/>
<gene>
    <name evidence="2" type="ORF">EVAR_96620_1</name>
</gene>
<dbReference type="AlphaFoldDB" id="A0A4C1WTM8"/>
<name>A0A4C1WTM8_EUMVA</name>
<keyword evidence="3" id="KW-1185">Reference proteome</keyword>
<reference evidence="2 3" key="1">
    <citation type="journal article" date="2019" name="Commun. Biol.">
        <title>The bagworm genome reveals a unique fibroin gene that provides high tensile strength.</title>
        <authorList>
            <person name="Kono N."/>
            <person name="Nakamura H."/>
            <person name="Ohtoshi R."/>
            <person name="Tomita M."/>
            <person name="Numata K."/>
            <person name="Arakawa K."/>
        </authorList>
    </citation>
    <scope>NUCLEOTIDE SEQUENCE [LARGE SCALE GENOMIC DNA]</scope>
</reference>
<feature type="region of interest" description="Disordered" evidence="1">
    <location>
        <begin position="277"/>
        <end position="299"/>
    </location>
</feature>
<evidence type="ECO:0000313" key="3">
    <source>
        <dbReference type="Proteomes" id="UP000299102"/>
    </source>
</evidence>